<dbReference type="Gene3D" id="3.40.309.10">
    <property type="entry name" value="Aldehyde Dehydrogenase, Chain A, domain 2"/>
    <property type="match status" value="1"/>
</dbReference>
<dbReference type="SUPFAM" id="SSF69118">
    <property type="entry name" value="AhpD-like"/>
    <property type="match status" value="1"/>
</dbReference>
<dbReference type="FunFam" id="3.40.605.10:FF:000012">
    <property type="entry name" value="NAD-dependent succinate-semialdehyde dehydrogenase"/>
    <property type="match status" value="1"/>
</dbReference>
<dbReference type="InterPro" id="IPR047110">
    <property type="entry name" value="GABD/Sad-like"/>
</dbReference>
<reference evidence="6 7" key="1">
    <citation type="submission" date="2018-05" db="EMBL/GenBank/DDBJ databases">
        <title>Draft genome sequence of Scytalidium lignicola DSM 105466, a ubiquitous saprotrophic fungus.</title>
        <authorList>
            <person name="Buettner E."/>
            <person name="Gebauer A.M."/>
            <person name="Hofrichter M."/>
            <person name="Liers C."/>
            <person name="Kellner H."/>
        </authorList>
    </citation>
    <scope>NUCLEOTIDE SEQUENCE [LARGE SCALE GENOMIC DNA]</scope>
    <source>
        <strain evidence="6 7">DSM 105466</strain>
    </source>
</reference>
<dbReference type="FunFam" id="3.40.309.10:FF:000009">
    <property type="entry name" value="Aldehyde dehydrogenase A"/>
    <property type="match status" value="1"/>
</dbReference>
<dbReference type="OrthoDB" id="310895at2759"/>
<feature type="non-terminal residue" evidence="6">
    <location>
        <position position="1"/>
    </location>
</feature>
<dbReference type="SUPFAM" id="SSF53720">
    <property type="entry name" value="ALDH-like"/>
    <property type="match status" value="1"/>
</dbReference>
<keyword evidence="3" id="KW-0560">Oxidoreductase</keyword>
<evidence type="ECO:0000256" key="2">
    <source>
        <dbReference type="ARBA" id="ARBA00022857"/>
    </source>
</evidence>
<feature type="compositionally biased region" description="Polar residues" evidence="4">
    <location>
        <begin position="198"/>
        <end position="214"/>
    </location>
</feature>
<dbReference type="OMA" id="NPLYQQE"/>
<organism evidence="6 7">
    <name type="scientific">Scytalidium lignicola</name>
    <name type="common">Hyphomycete</name>
    <dbReference type="NCBI Taxonomy" id="5539"/>
    <lineage>
        <taxon>Eukaryota</taxon>
        <taxon>Fungi</taxon>
        <taxon>Dikarya</taxon>
        <taxon>Ascomycota</taxon>
        <taxon>Pezizomycotina</taxon>
        <taxon>Leotiomycetes</taxon>
        <taxon>Leotiomycetes incertae sedis</taxon>
        <taxon>Scytalidium</taxon>
    </lineage>
</organism>
<evidence type="ECO:0000313" key="7">
    <source>
        <dbReference type="Proteomes" id="UP000258309"/>
    </source>
</evidence>
<dbReference type="Gene3D" id="3.40.605.10">
    <property type="entry name" value="Aldehyde Dehydrogenase, Chain A, domain 1"/>
    <property type="match status" value="1"/>
</dbReference>
<dbReference type="Pfam" id="PF00171">
    <property type="entry name" value="Aldedh"/>
    <property type="match status" value="1"/>
</dbReference>
<comment type="similarity">
    <text evidence="1">Belongs to the aldehyde dehydrogenase family.</text>
</comment>
<evidence type="ECO:0000256" key="4">
    <source>
        <dbReference type="SAM" id="MobiDB-lite"/>
    </source>
</evidence>
<dbReference type="InterPro" id="IPR029032">
    <property type="entry name" value="AhpD-like"/>
</dbReference>
<dbReference type="GO" id="GO:0004777">
    <property type="term" value="F:succinate-semialdehyde dehydrogenase (NAD+) activity"/>
    <property type="evidence" value="ECO:0007669"/>
    <property type="project" value="TreeGrafter"/>
</dbReference>
<dbReference type="InterPro" id="IPR016162">
    <property type="entry name" value="Ald_DH_N"/>
</dbReference>
<dbReference type="CDD" id="cd07100">
    <property type="entry name" value="ALDH_SSADH1_GabD1"/>
    <property type="match status" value="1"/>
</dbReference>
<name>A0A3E2GUD3_SCYLI</name>
<sequence length="661" mass="71111">MRVPLTTPSQLTPEQQPLYDDMKSTIASNLNSFQTQTEEGALVGPWSAWITEPVIGGAVWNLAKVITTQATLPNAARQIAILVVGSHFKAAYELYAHIALSQAEGMSEDKVTTLAKGLRPASLNEQESTAYDVAHALVNGGVLPEAIYTKSVKVFGQHGTNELTYLVGVYCLVSVTLNGFDIPAPTTSKPAEPVVTKPNDSAPTPGTYQTINPTTGKIEKTIPETSDAEVAAALDIAHDRYENDWSRRSVAERAAIVGRAATILRSKLEEYAAIVTKEMGKLIDQSRWEVMFSADILEYYATHAEAFLESKPLPEAPDSVIATAPIGVILAIEPWNFPYYQLARVVGPQLVVGNVAIMKHAPSVPQCALAFARLFEEAGAPQGVYTNLFCSVSQISDLIDDFRVRGVTLTGSELAGSSVAEQAGRKLKKVVLELGGSDPYIVLEDADLEKAISQSAMARLVNMGQGCVSSKRFIVVGKERGAIFLDGLVKQFESLQVGDPADRSTSLGPLVSERAIQGLLAQINGAKANGARIVTGGKRIDRPGFYLEPTIITDISKENPLYQQETFGPVASFYVVNNEEEAIKLANDTKFGLGSSIWSTNIERARKVADQIESGMVFINSFAQAGPESPFGGVKNSGYGRELGELGIGEFVNRKLIKVTA</sequence>
<dbReference type="Proteomes" id="UP000258309">
    <property type="component" value="Unassembled WGS sequence"/>
</dbReference>
<feature type="domain" description="Aldehyde dehydrogenase" evidence="5">
    <location>
        <begin position="206"/>
        <end position="656"/>
    </location>
</feature>
<accession>A0A3E2GUD3</accession>
<dbReference type="PANTHER" id="PTHR43217">
    <property type="entry name" value="SUCCINATE SEMIALDEHYDE DEHYDROGENASE [NAD(P)+] SAD"/>
    <property type="match status" value="1"/>
</dbReference>
<dbReference type="Gene3D" id="1.20.1290.10">
    <property type="entry name" value="AhpD-like"/>
    <property type="match status" value="1"/>
</dbReference>
<keyword evidence="2" id="KW-0521">NADP</keyword>
<comment type="caution">
    <text evidence="6">The sequence shown here is derived from an EMBL/GenBank/DDBJ whole genome shotgun (WGS) entry which is preliminary data.</text>
</comment>
<evidence type="ECO:0000256" key="1">
    <source>
        <dbReference type="ARBA" id="ARBA00009986"/>
    </source>
</evidence>
<dbReference type="InterPro" id="IPR016163">
    <property type="entry name" value="Ald_DH_C"/>
</dbReference>
<dbReference type="InterPro" id="IPR016161">
    <property type="entry name" value="Ald_DH/histidinol_DH"/>
</dbReference>
<feature type="region of interest" description="Disordered" evidence="4">
    <location>
        <begin position="186"/>
        <end position="214"/>
    </location>
</feature>
<dbReference type="EMBL" id="NCSJ02000402">
    <property type="protein sequence ID" value="RFU24784.1"/>
    <property type="molecule type" value="Genomic_DNA"/>
</dbReference>
<gene>
    <name evidence="6" type="ORF">B7463_g11555</name>
</gene>
<evidence type="ECO:0000313" key="6">
    <source>
        <dbReference type="EMBL" id="RFU24784.1"/>
    </source>
</evidence>
<evidence type="ECO:0000259" key="5">
    <source>
        <dbReference type="Pfam" id="PF00171"/>
    </source>
</evidence>
<keyword evidence="7" id="KW-1185">Reference proteome</keyword>
<feature type="non-terminal residue" evidence="6">
    <location>
        <position position="661"/>
    </location>
</feature>
<dbReference type="PANTHER" id="PTHR43217:SF2">
    <property type="entry name" value="SUCCINATE-SEMIALDEHYDE DEHYDROGENASE [NADP(+)]"/>
    <property type="match status" value="1"/>
</dbReference>
<dbReference type="GO" id="GO:0004030">
    <property type="term" value="F:aldehyde dehydrogenase [NAD(P)+] activity"/>
    <property type="evidence" value="ECO:0007669"/>
    <property type="project" value="InterPro"/>
</dbReference>
<dbReference type="AlphaFoldDB" id="A0A3E2GUD3"/>
<dbReference type="InterPro" id="IPR044148">
    <property type="entry name" value="ALDH_GabD1-like"/>
</dbReference>
<dbReference type="STRING" id="5539.A0A3E2GUD3"/>
<protein>
    <recommendedName>
        <fullName evidence="5">Aldehyde dehydrogenase domain-containing protein</fullName>
    </recommendedName>
</protein>
<dbReference type="InterPro" id="IPR015590">
    <property type="entry name" value="Aldehyde_DH_dom"/>
</dbReference>
<proteinExistence type="inferred from homology"/>
<evidence type="ECO:0000256" key="3">
    <source>
        <dbReference type="ARBA" id="ARBA00023002"/>
    </source>
</evidence>